<accession>A0A9X2ZYG7</accession>
<reference evidence="1" key="1">
    <citation type="submission" date="2022-08" db="EMBL/GenBank/DDBJ databases">
        <authorList>
            <person name="Tistechok S."/>
            <person name="Samborskyy M."/>
            <person name="Roman I."/>
        </authorList>
    </citation>
    <scope>NUCLEOTIDE SEQUENCE</scope>
    <source>
        <strain evidence="1">DSM 103496</strain>
    </source>
</reference>
<proteinExistence type="predicted"/>
<gene>
    <name evidence="1" type="ORF">NZH93_06240</name>
</gene>
<comment type="caution">
    <text evidence="1">The sequence shown here is derived from an EMBL/GenBank/DDBJ whole genome shotgun (WGS) entry which is preliminary data.</text>
</comment>
<evidence type="ECO:0000313" key="2">
    <source>
        <dbReference type="Proteomes" id="UP001141259"/>
    </source>
</evidence>
<evidence type="ECO:0000313" key="1">
    <source>
        <dbReference type="EMBL" id="MCS7476444.1"/>
    </source>
</evidence>
<dbReference type="AlphaFoldDB" id="A0A9X2ZYG7"/>
<keyword evidence="2" id="KW-1185">Reference proteome</keyword>
<dbReference type="RefSeq" id="WP_259621942.1">
    <property type="nucleotide sequence ID" value="NZ_JANYMP010000002.1"/>
</dbReference>
<dbReference type="Proteomes" id="UP001141259">
    <property type="component" value="Unassembled WGS sequence"/>
</dbReference>
<sequence length="50" mass="5678">MDVLEPCKIEDRSTDGTAYWPDVRLLLQGLRARAVTPRQDRAIRPEGGVR</sequence>
<name>A0A9X2ZYG7_9PSEU</name>
<dbReference type="EMBL" id="JANYMP010000002">
    <property type="protein sequence ID" value="MCS7476444.1"/>
    <property type="molecule type" value="Genomic_DNA"/>
</dbReference>
<protein>
    <submittedName>
        <fullName evidence="1">Uncharacterized protein</fullName>
    </submittedName>
</protein>
<organism evidence="1 2">
    <name type="scientific">Umezawaea endophytica</name>
    <dbReference type="NCBI Taxonomy" id="1654476"/>
    <lineage>
        <taxon>Bacteria</taxon>
        <taxon>Bacillati</taxon>
        <taxon>Actinomycetota</taxon>
        <taxon>Actinomycetes</taxon>
        <taxon>Pseudonocardiales</taxon>
        <taxon>Pseudonocardiaceae</taxon>
        <taxon>Umezawaea</taxon>
    </lineage>
</organism>